<accession>A0A3D6BN74</accession>
<dbReference type="AlphaFoldDB" id="A0A3D6BN74"/>
<name>A0A3D6BN74_9FLAO</name>
<evidence type="ECO:0000313" key="1">
    <source>
        <dbReference type="EMBL" id="HCY80613.1"/>
    </source>
</evidence>
<reference evidence="1 2" key="1">
    <citation type="journal article" date="2018" name="Nat. Biotechnol.">
        <title>A standardized bacterial taxonomy based on genome phylogeny substantially revises the tree of life.</title>
        <authorList>
            <person name="Parks D.H."/>
            <person name="Chuvochina M."/>
            <person name="Waite D.W."/>
            <person name="Rinke C."/>
            <person name="Skarshewski A."/>
            <person name="Chaumeil P.A."/>
            <person name="Hugenholtz P."/>
        </authorList>
    </citation>
    <scope>NUCLEOTIDE SEQUENCE [LARGE SCALE GENOMIC DNA]</scope>
    <source>
        <strain evidence="1">UBA10227</strain>
    </source>
</reference>
<evidence type="ECO:0000313" key="2">
    <source>
        <dbReference type="Proteomes" id="UP000263268"/>
    </source>
</evidence>
<comment type="caution">
    <text evidence="1">The sequence shown here is derived from an EMBL/GenBank/DDBJ whole genome shotgun (WGS) entry which is preliminary data.</text>
</comment>
<organism evidence="1 2">
    <name type="scientific">Xanthomarina gelatinilytica</name>
    <dbReference type="NCBI Taxonomy" id="1137281"/>
    <lineage>
        <taxon>Bacteria</taxon>
        <taxon>Pseudomonadati</taxon>
        <taxon>Bacteroidota</taxon>
        <taxon>Flavobacteriia</taxon>
        <taxon>Flavobacteriales</taxon>
        <taxon>Flavobacteriaceae</taxon>
        <taxon>Xanthomarina</taxon>
    </lineage>
</organism>
<dbReference type="EMBL" id="DPRK01000046">
    <property type="protein sequence ID" value="HCY80613.1"/>
    <property type="molecule type" value="Genomic_DNA"/>
</dbReference>
<protein>
    <submittedName>
        <fullName evidence="1">Uncharacterized protein</fullName>
    </submittedName>
</protein>
<dbReference type="Proteomes" id="UP000263268">
    <property type="component" value="Unassembled WGS sequence"/>
</dbReference>
<gene>
    <name evidence="1" type="ORF">DHV22_02900</name>
</gene>
<proteinExistence type="predicted"/>
<sequence length="578" mass="67910">MVKYSDFFNQAANPDPINLIKTIPKDELIASICAINARLKPIYNTAFDNSIETQIESLRAILLDLGNPIDRGIANPFIKKYLQLSSNFLLFSRVTCLYAYQEIIANDGFVKFKPPQYTSKQRIDLFKYLLICNERILVFDKFYSGKDHDILGDRFFEYFMFKEIPHNQYYYITNPINKFYKGWYLMDKLVKDDFFSGHIIDYLKSNFGIDDLTEFFRYIIGQFFQSNDDKLKINYLKIPVKNTPVIEVLKKMAERNNIPLPKDSNLEILDFLDLKKCPVYDGGVKKGLHTFIIMDSILFLEKVYSLFINDFWFDYLKEKQICNRKDWGSFIGVKFFEPFIHEIFLNISSKNQRCVYMNSDLLTFNINGKGNTEYADFYFRHKNKVLLIEAKSNYLPLVNGYKTVNTIKDFEKIDINKFYKDFGLIQLADKTIKEFKNYKKYIKDPQLQKKGKVKLYPLLLLNESILSIGVSNLAFRKKFEKLLNDNGINRESCEIRIMPLSIINISELQDMEQSLCDGEQSLFNLLQMHFSATDLRKIKTTFEAATPLGLIINKHIPNSKRISDKVRLFKWLGFNKQK</sequence>